<evidence type="ECO:0000259" key="1">
    <source>
        <dbReference type="Pfam" id="PF01909"/>
    </source>
</evidence>
<evidence type="ECO:0000313" key="2">
    <source>
        <dbReference type="EMBL" id="KKM04620.1"/>
    </source>
</evidence>
<feature type="domain" description="Polymerase nucleotidyl transferase" evidence="1">
    <location>
        <begin position="29"/>
        <end position="92"/>
    </location>
</feature>
<dbReference type="SUPFAM" id="SSF81301">
    <property type="entry name" value="Nucleotidyltransferase"/>
    <property type="match status" value="1"/>
</dbReference>
<dbReference type="Gene3D" id="3.30.460.10">
    <property type="entry name" value="Beta Polymerase, domain 2"/>
    <property type="match status" value="1"/>
</dbReference>
<organism evidence="2">
    <name type="scientific">marine sediment metagenome</name>
    <dbReference type="NCBI Taxonomy" id="412755"/>
    <lineage>
        <taxon>unclassified sequences</taxon>
        <taxon>metagenomes</taxon>
        <taxon>ecological metagenomes</taxon>
    </lineage>
</organism>
<dbReference type="CDD" id="cd05403">
    <property type="entry name" value="NT_KNTase_like"/>
    <property type="match status" value="1"/>
</dbReference>
<protein>
    <recommendedName>
        <fullName evidence="1">Polymerase nucleotidyl transferase domain-containing protein</fullName>
    </recommendedName>
</protein>
<sequence length="114" mass="13140">MCKICSEDYSLSGNDIRESLKTFLHAIINQLNIEKIILYGSYARGDFHEYSDIDLIIVGDFKERFFDRIGHVLDLVPHDLNIEPLTYTKEEFEKMEANGNPFIITAINEGLNLL</sequence>
<comment type="caution">
    <text evidence="2">The sequence shown here is derived from an EMBL/GenBank/DDBJ whole genome shotgun (WGS) entry which is preliminary data.</text>
</comment>
<dbReference type="AlphaFoldDB" id="A0A0F9H0Q5"/>
<dbReference type="GO" id="GO:0016779">
    <property type="term" value="F:nucleotidyltransferase activity"/>
    <property type="evidence" value="ECO:0007669"/>
    <property type="project" value="InterPro"/>
</dbReference>
<dbReference type="InterPro" id="IPR052548">
    <property type="entry name" value="Type_VII_TA_antitoxin"/>
</dbReference>
<name>A0A0F9H0Q5_9ZZZZ</name>
<dbReference type="PANTHER" id="PTHR33933">
    <property type="entry name" value="NUCLEOTIDYLTRANSFERASE"/>
    <property type="match status" value="1"/>
</dbReference>
<proteinExistence type="predicted"/>
<dbReference type="InterPro" id="IPR002934">
    <property type="entry name" value="Polymerase_NTP_transf_dom"/>
</dbReference>
<gene>
    <name evidence="2" type="ORF">LCGC14_1762380</name>
</gene>
<dbReference type="EMBL" id="LAZR01016412">
    <property type="protein sequence ID" value="KKM04620.1"/>
    <property type="molecule type" value="Genomic_DNA"/>
</dbReference>
<reference evidence="2" key="1">
    <citation type="journal article" date="2015" name="Nature">
        <title>Complex archaea that bridge the gap between prokaryotes and eukaryotes.</title>
        <authorList>
            <person name="Spang A."/>
            <person name="Saw J.H."/>
            <person name="Jorgensen S.L."/>
            <person name="Zaremba-Niedzwiedzka K."/>
            <person name="Martijn J."/>
            <person name="Lind A.E."/>
            <person name="van Eijk R."/>
            <person name="Schleper C."/>
            <person name="Guy L."/>
            <person name="Ettema T.J."/>
        </authorList>
    </citation>
    <scope>NUCLEOTIDE SEQUENCE</scope>
</reference>
<dbReference type="Pfam" id="PF01909">
    <property type="entry name" value="NTP_transf_2"/>
    <property type="match status" value="1"/>
</dbReference>
<accession>A0A0F9H0Q5</accession>
<dbReference type="InterPro" id="IPR043519">
    <property type="entry name" value="NT_sf"/>
</dbReference>
<dbReference type="PANTHER" id="PTHR33933:SF1">
    <property type="entry name" value="PROTEIN ADENYLYLTRANSFERASE MNTA-RELATED"/>
    <property type="match status" value="1"/>
</dbReference>